<evidence type="ECO:0000256" key="10">
    <source>
        <dbReference type="SAM" id="MobiDB-lite"/>
    </source>
</evidence>
<comment type="similarity">
    <text evidence="7">Belongs to the DEAD box helicase family. DDX52/ROK1 subfamily.</text>
</comment>
<dbReference type="GO" id="GO:0003723">
    <property type="term" value="F:RNA binding"/>
    <property type="evidence" value="ECO:0007669"/>
    <property type="project" value="UniProtKB-KW"/>
</dbReference>
<name>A2FQ89_TRIV3</name>
<keyword evidence="3" id="KW-0378">Hydrolase</keyword>
<keyword evidence="5" id="KW-0067">ATP-binding</keyword>
<keyword evidence="6" id="KW-0694">RNA-binding</keyword>
<keyword evidence="15" id="KW-1185">Reference proteome</keyword>
<sequence>MLSAGLKFKGEANKRAMAMLNKKEDKDETVLGQLTDYSVLDEYKVSAEGDAPPEPITDWTSFSSEIQESLKACGYEKPTPIQKYAISCFRNNRPLLAISPTGSGKTLGYALPLLDALKDNDTKDLQAVILVPTRELASQVYRQFKKFSGPLESKVQQLRKHRGFPKCQIIIATPKRLTEFSSKLSTVKYLVLDEADYLLSHSFVKQTDDVLQNLPKEGVYYSLFTATMTPKVEETARSFMFNPVRIQVGDKHAIAANIDQELKFVGTEKGKVVELKQRIQSGTIGLPCIIFVMNRQRAYDLSQELGYPSAVLTSDENDTERASAIRRIRTGEVQFLITTDLGGRGIDLAALKTVVNFDMPADTTTYIHRIGRTARAGRAGKAITLFTEDDMPNMRPVAIVMKSHGYDVDEYMLKPVDKKHRGARALFEPQQRKAISSKVWSKAKVRVPKGNPQQQDAE</sequence>
<evidence type="ECO:0000256" key="1">
    <source>
        <dbReference type="ARBA" id="ARBA00012552"/>
    </source>
</evidence>
<dbReference type="InterPro" id="IPR014014">
    <property type="entry name" value="RNA_helicase_DEAD_Q_motif"/>
</dbReference>
<evidence type="ECO:0000256" key="5">
    <source>
        <dbReference type="ARBA" id="ARBA00022840"/>
    </source>
</evidence>
<dbReference type="GO" id="GO:0016787">
    <property type="term" value="F:hydrolase activity"/>
    <property type="evidence" value="ECO:0007669"/>
    <property type="project" value="UniProtKB-KW"/>
</dbReference>
<dbReference type="KEGG" id="tva:4750639"/>
<feature type="domain" description="Helicase C-terminal" evidence="12">
    <location>
        <begin position="257"/>
        <end position="416"/>
    </location>
</feature>
<dbReference type="PROSITE" id="PS51195">
    <property type="entry name" value="Q_MOTIF"/>
    <property type="match status" value="1"/>
</dbReference>
<protein>
    <recommendedName>
        <fullName evidence="1">RNA helicase</fullName>
        <ecNumber evidence="1">3.6.4.13</ecNumber>
    </recommendedName>
</protein>
<dbReference type="InParanoid" id="A2FQ89"/>
<dbReference type="EC" id="3.6.4.13" evidence="1"/>
<dbReference type="GO" id="GO:0030490">
    <property type="term" value="P:maturation of SSU-rRNA"/>
    <property type="evidence" value="ECO:0000318"/>
    <property type="project" value="GO_Central"/>
</dbReference>
<dbReference type="AlphaFoldDB" id="A2FQ89"/>
<evidence type="ECO:0000256" key="8">
    <source>
        <dbReference type="ARBA" id="ARBA00047984"/>
    </source>
</evidence>
<evidence type="ECO:0000256" key="6">
    <source>
        <dbReference type="ARBA" id="ARBA00022884"/>
    </source>
</evidence>
<dbReference type="SUPFAM" id="SSF52540">
    <property type="entry name" value="P-loop containing nucleoside triphosphate hydrolases"/>
    <property type="match status" value="1"/>
</dbReference>
<feature type="region of interest" description="Disordered" evidence="10">
    <location>
        <begin position="438"/>
        <end position="458"/>
    </location>
</feature>
<dbReference type="SMR" id="A2FQ89"/>
<dbReference type="CDD" id="cd18787">
    <property type="entry name" value="SF2_C_DEAD"/>
    <property type="match status" value="1"/>
</dbReference>
<dbReference type="SMART" id="SM00487">
    <property type="entry name" value="DEXDc"/>
    <property type="match status" value="1"/>
</dbReference>
<dbReference type="PROSITE" id="PS51194">
    <property type="entry name" value="HELICASE_CTER"/>
    <property type="match status" value="1"/>
</dbReference>
<dbReference type="InterPro" id="IPR027417">
    <property type="entry name" value="P-loop_NTPase"/>
</dbReference>
<dbReference type="InterPro" id="IPR001650">
    <property type="entry name" value="Helicase_C-like"/>
</dbReference>
<evidence type="ECO:0000259" key="12">
    <source>
        <dbReference type="PROSITE" id="PS51194"/>
    </source>
</evidence>
<dbReference type="Pfam" id="PF00271">
    <property type="entry name" value="Helicase_C"/>
    <property type="match status" value="1"/>
</dbReference>
<evidence type="ECO:0000313" key="14">
    <source>
        <dbReference type="EMBL" id="EAX92924.1"/>
    </source>
</evidence>
<dbReference type="OrthoDB" id="360161at2759"/>
<evidence type="ECO:0000259" key="11">
    <source>
        <dbReference type="PROSITE" id="PS51192"/>
    </source>
</evidence>
<dbReference type="PROSITE" id="PS51192">
    <property type="entry name" value="HELICASE_ATP_BIND_1"/>
    <property type="match status" value="1"/>
</dbReference>
<dbReference type="GO" id="GO:0005524">
    <property type="term" value="F:ATP binding"/>
    <property type="evidence" value="ECO:0007669"/>
    <property type="project" value="UniProtKB-KW"/>
</dbReference>
<dbReference type="PANTHER" id="PTHR47959:SF15">
    <property type="entry name" value="RNA HELICASE"/>
    <property type="match status" value="1"/>
</dbReference>
<evidence type="ECO:0000256" key="4">
    <source>
        <dbReference type="ARBA" id="ARBA00022806"/>
    </source>
</evidence>
<evidence type="ECO:0000256" key="2">
    <source>
        <dbReference type="ARBA" id="ARBA00022741"/>
    </source>
</evidence>
<feature type="domain" description="Helicase ATP-binding" evidence="11">
    <location>
        <begin position="86"/>
        <end position="246"/>
    </location>
</feature>
<evidence type="ECO:0000313" key="15">
    <source>
        <dbReference type="Proteomes" id="UP000001542"/>
    </source>
</evidence>
<dbReference type="OMA" id="IEHYTHR"/>
<feature type="short sequence motif" description="Q motif" evidence="9">
    <location>
        <begin position="55"/>
        <end position="83"/>
    </location>
</feature>
<dbReference type="STRING" id="5722.A2FQ89"/>
<keyword evidence="2" id="KW-0547">Nucleotide-binding</keyword>
<evidence type="ECO:0000256" key="7">
    <source>
        <dbReference type="ARBA" id="ARBA00024355"/>
    </source>
</evidence>
<dbReference type="EMBL" id="DS113940">
    <property type="protein sequence ID" value="EAX92924.1"/>
    <property type="molecule type" value="Genomic_DNA"/>
</dbReference>
<reference evidence="14" key="1">
    <citation type="submission" date="2006-10" db="EMBL/GenBank/DDBJ databases">
        <authorList>
            <person name="Amadeo P."/>
            <person name="Zhao Q."/>
            <person name="Wortman J."/>
            <person name="Fraser-Liggett C."/>
            <person name="Carlton J."/>
        </authorList>
    </citation>
    <scope>NUCLEOTIDE SEQUENCE</scope>
    <source>
        <strain evidence="14">G3</strain>
    </source>
</reference>
<dbReference type="Pfam" id="PF00270">
    <property type="entry name" value="DEAD"/>
    <property type="match status" value="1"/>
</dbReference>
<feature type="domain" description="DEAD-box RNA helicase Q" evidence="13">
    <location>
        <begin position="55"/>
        <end position="83"/>
    </location>
</feature>
<dbReference type="VEuPathDB" id="TrichDB:TVAG_335860"/>
<dbReference type="eggNOG" id="KOG0344">
    <property type="taxonomic scope" value="Eukaryota"/>
</dbReference>
<proteinExistence type="inferred from homology"/>
<comment type="catalytic activity">
    <reaction evidence="8">
        <text>ATP + H2O = ADP + phosphate + H(+)</text>
        <dbReference type="Rhea" id="RHEA:13065"/>
        <dbReference type="ChEBI" id="CHEBI:15377"/>
        <dbReference type="ChEBI" id="CHEBI:15378"/>
        <dbReference type="ChEBI" id="CHEBI:30616"/>
        <dbReference type="ChEBI" id="CHEBI:43474"/>
        <dbReference type="ChEBI" id="CHEBI:456216"/>
        <dbReference type="EC" id="3.6.4.13"/>
    </reaction>
</comment>
<accession>A2FQ89</accession>
<dbReference type="PANTHER" id="PTHR47959">
    <property type="entry name" value="ATP-DEPENDENT RNA HELICASE RHLE-RELATED"/>
    <property type="match status" value="1"/>
</dbReference>
<dbReference type="Gene3D" id="3.40.50.300">
    <property type="entry name" value="P-loop containing nucleotide triphosphate hydrolases"/>
    <property type="match status" value="2"/>
</dbReference>
<dbReference type="FunCoup" id="A2FQ89">
    <property type="interactions" value="531"/>
</dbReference>
<keyword evidence="4" id="KW-0347">Helicase</keyword>
<evidence type="ECO:0000256" key="3">
    <source>
        <dbReference type="ARBA" id="ARBA00022801"/>
    </source>
</evidence>
<dbReference type="VEuPathDB" id="TrichDB:TVAGG3_0713730"/>
<dbReference type="GO" id="GO:0003724">
    <property type="term" value="F:RNA helicase activity"/>
    <property type="evidence" value="ECO:0007669"/>
    <property type="project" value="UniProtKB-EC"/>
</dbReference>
<dbReference type="RefSeq" id="XP_001305854.1">
    <property type="nucleotide sequence ID" value="XM_001305853.1"/>
</dbReference>
<dbReference type="Proteomes" id="UP000001542">
    <property type="component" value="Unassembled WGS sequence"/>
</dbReference>
<evidence type="ECO:0000256" key="9">
    <source>
        <dbReference type="PROSITE-ProRule" id="PRU00552"/>
    </source>
</evidence>
<dbReference type="SMART" id="SM00490">
    <property type="entry name" value="HELICc"/>
    <property type="match status" value="1"/>
</dbReference>
<evidence type="ECO:0000259" key="13">
    <source>
        <dbReference type="PROSITE" id="PS51195"/>
    </source>
</evidence>
<gene>
    <name evidence="14" type="ORF">TVAG_335860</name>
</gene>
<reference evidence="14" key="2">
    <citation type="journal article" date="2007" name="Science">
        <title>Draft genome sequence of the sexually transmitted pathogen Trichomonas vaginalis.</title>
        <authorList>
            <person name="Carlton J.M."/>
            <person name="Hirt R.P."/>
            <person name="Silva J.C."/>
            <person name="Delcher A.L."/>
            <person name="Schatz M."/>
            <person name="Zhao Q."/>
            <person name="Wortman J.R."/>
            <person name="Bidwell S.L."/>
            <person name="Alsmark U.C.M."/>
            <person name="Besteiro S."/>
            <person name="Sicheritz-Ponten T."/>
            <person name="Noel C.J."/>
            <person name="Dacks J.B."/>
            <person name="Foster P.G."/>
            <person name="Simillion C."/>
            <person name="Van de Peer Y."/>
            <person name="Miranda-Saavedra D."/>
            <person name="Barton G.J."/>
            <person name="Westrop G.D."/>
            <person name="Mueller S."/>
            <person name="Dessi D."/>
            <person name="Fiori P.L."/>
            <person name="Ren Q."/>
            <person name="Paulsen I."/>
            <person name="Zhang H."/>
            <person name="Bastida-Corcuera F.D."/>
            <person name="Simoes-Barbosa A."/>
            <person name="Brown M.T."/>
            <person name="Hayes R.D."/>
            <person name="Mukherjee M."/>
            <person name="Okumura C.Y."/>
            <person name="Schneider R."/>
            <person name="Smith A.J."/>
            <person name="Vanacova S."/>
            <person name="Villalvazo M."/>
            <person name="Haas B.J."/>
            <person name="Pertea M."/>
            <person name="Feldblyum T.V."/>
            <person name="Utterback T.R."/>
            <person name="Shu C.L."/>
            <person name="Osoegawa K."/>
            <person name="de Jong P.J."/>
            <person name="Hrdy I."/>
            <person name="Horvathova L."/>
            <person name="Zubacova Z."/>
            <person name="Dolezal P."/>
            <person name="Malik S.B."/>
            <person name="Logsdon J.M. Jr."/>
            <person name="Henze K."/>
            <person name="Gupta A."/>
            <person name="Wang C.C."/>
            <person name="Dunne R.L."/>
            <person name="Upcroft J.A."/>
            <person name="Upcroft P."/>
            <person name="White O."/>
            <person name="Salzberg S.L."/>
            <person name="Tang P."/>
            <person name="Chiu C.-H."/>
            <person name="Lee Y.-S."/>
            <person name="Embley T.M."/>
            <person name="Coombs G.H."/>
            <person name="Mottram J.C."/>
            <person name="Tachezy J."/>
            <person name="Fraser-Liggett C.M."/>
            <person name="Johnson P.J."/>
        </authorList>
    </citation>
    <scope>NUCLEOTIDE SEQUENCE [LARGE SCALE GENOMIC DNA]</scope>
    <source>
        <strain evidence="14">G3</strain>
    </source>
</reference>
<dbReference type="InterPro" id="IPR011545">
    <property type="entry name" value="DEAD/DEAH_box_helicase_dom"/>
</dbReference>
<organism evidence="14 15">
    <name type="scientific">Trichomonas vaginalis (strain ATCC PRA-98 / G3)</name>
    <dbReference type="NCBI Taxonomy" id="412133"/>
    <lineage>
        <taxon>Eukaryota</taxon>
        <taxon>Metamonada</taxon>
        <taxon>Parabasalia</taxon>
        <taxon>Trichomonadida</taxon>
        <taxon>Trichomonadidae</taxon>
        <taxon>Trichomonas</taxon>
    </lineage>
</organism>
<dbReference type="InterPro" id="IPR050079">
    <property type="entry name" value="DEAD_box_RNA_helicase"/>
</dbReference>
<dbReference type="InterPro" id="IPR014001">
    <property type="entry name" value="Helicase_ATP-bd"/>
</dbReference>